<evidence type="ECO:0000313" key="3">
    <source>
        <dbReference type="EMBL" id="GJE74669.1"/>
    </source>
</evidence>
<evidence type="ECO:0000313" key="4">
    <source>
        <dbReference type="Proteomes" id="UP001055093"/>
    </source>
</evidence>
<feature type="compositionally biased region" description="Low complexity" evidence="1">
    <location>
        <begin position="1"/>
        <end position="10"/>
    </location>
</feature>
<keyword evidence="2" id="KW-1133">Transmembrane helix</keyword>
<name>A0ABQ4US80_9HYPH</name>
<dbReference type="RefSeq" id="WP_137831103.1">
    <property type="nucleotide sequence ID" value="NZ_BPRE01000003.1"/>
</dbReference>
<reference evidence="3" key="1">
    <citation type="journal article" date="2021" name="Front. Microbiol.">
        <title>Comprehensive Comparative Genomics and Phenotyping of Methylobacterium Species.</title>
        <authorList>
            <person name="Alessa O."/>
            <person name="Ogura Y."/>
            <person name="Fujitani Y."/>
            <person name="Takami H."/>
            <person name="Hayashi T."/>
            <person name="Sahin N."/>
            <person name="Tani A."/>
        </authorList>
    </citation>
    <scope>NUCLEOTIDE SEQUENCE</scope>
    <source>
        <strain evidence="3">DSM 14458</strain>
    </source>
</reference>
<gene>
    <name evidence="3" type="ORF">BGCPKDLD_1240</name>
</gene>
<keyword evidence="2" id="KW-0812">Transmembrane</keyword>
<proteinExistence type="predicted"/>
<dbReference type="Proteomes" id="UP001055093">
    <property type="component" value="Unassembled WGS sequence"/>
</dbReference>
<feature type="region of interest" description="Disordered" evidence="1">
    <location>
        <begin position="1"/>
        <end position="42"/>
    </location>
</feature>
<keyword evidence="4" id="KW-1185">Reference proteome</keyword>
<accession>A0ABQ4US80</accession>
<keyword evidence="2" id="KW-0472">Membrane</keyword>
<evidence type="ECO:0000256" key="2">
    <source>
        <dbReference type="SAM" id="Phobius"/>
    </source>
</evidence>
<sequence length="74" mass="7532">MCVGRGASRAGKGGARRGLPEVHFRSRGPSRQTANDNRRAAQGPEAIVLSAIKLAAMGTAVLAGFALSLLPSSS</sequence>
<dbReference type="EMBL" id="BPRE01000003">
    <property type="protein sequence ID" value="GJE74669.1"/>
    <property type="molecule type" value="Genomic_DNA"/>
</dbReference>
<feature type="transmembrane region" description="Helical" evidence="2">
    <location>
        <begin position="46"/>
        <end position="70"/>
    </location>
</feature>
<protein>
    <submittedName>
        <fullName evidence="3">Uncharacterized protein</fullName>
    </submittedName>
</protein>
<reference evidence="3" key="2">
    <citation type="submission" date="2021-08" db="EMBL/GenBank/DDBJ databases">
        <authorList>
            <person name="Tani A."/>
            <person name="Ola A."/>
            <person name="Ogura Y."/>
            <person name="Katsura K."/>
            <person name="Hayashi T."/>
        </authorList>
    </citation>
    <scope>NUCLEOTIDE SEQUENCE</scope>
    <source>
        <strain evidence="3">DSM 14458</strain>
    </source>
</reference>
<organism evidence="3 4">
    <name type="scientific">Methylorubrum suomiense</name>
    <dbReference type="NCBI Taxonomy" id="144191"/>
    <lineage>
        <taxon>Bacteria</taxon>
        <taxon>Pseudomonadati</taxon>
        <taxon>Pseudomonadota</taxon>
        <taxon>Alphaproteobacteria</taxon>
        <taxon>Hyphomicrobiales</taxon>
        <taxon>Methylobacteriaceae</taxon>
        <taxon>Methylorubrum</taxon>
    </lineage>
</organism>
<comment type="caution">
    <text evidence="3">The sequence shown here is derived from an EMBL/GenBank/DDBJ whole genome shotgun (WGS) entry which is preliminary data.</text>
</comment>
<evidence type="ECO:0000256" key="1">
    <source>
        <dbReference type="SAM" id="MobiDB-lite"/>
    </source>
</evidence>